<proteinExistence type="predicted"/>
<name>A0A066VHW5_TILAU</name>
<keyword evidence="2" id="KW-1185">Reference proteome</keyword>
<organism evidence="1 2">
    <name type="scientific">Tilletiaria anomala (strain ATCC 24038 / CBS 436.72 / UBC 951)</name>
    <dbReference type="NCBI Taxonomy" id="1037660"/>
    <lineage>
        <taxon>Eukaryota</taxon>
        <taxon>Fungi</taxon>
        <taxon>Dikarya</taxon>
        <taxon>Basidiomycota</taxon>
        <taxon>Ustilaginomycotina</taxon>
        <taxon>Exobasidiomycetes</taxon>
        <taxon>Georgefischeriales</taxon>
        <taxon>Tilletiariaceae</taxon>
        <taxon>Tilletiaria</taxon>
    </lineage>
</organism>
<dbReference type="GeneID" id="25261878"/>
<gene>
    <name evidence="1" type="ORF">K437DRAFT_177883</name>
</gene>
<evidence type="ECO:0000313" key="1">
    <source>
        <dbReference type="EMBL" id="KDN41312.1"/>
    </source>
</evidence>
<dbReference type="HOGENOM" id="CLU_1230660_0_0_1"/>
<comment type="caution">
    <text evidence="1">The sequence shown here is derived from an EMBL/GenBank/DDBJ whole genome shotgun (WGS) entry which is preliminary data.</text>
</comment>
<protein>
    <submittedName>
        <fullName evidence="1">Uncharacterized protein</fullName>
    </submittedName>
</protein>
<dbReference type="AlphaFoldDB" id="A0A066VHW5"/>
<dbReference type="RefSeq" id="XP_013241667.1">
    <property type="nucleotide sequence ID" value="XM_013386213.1"/>
</dbReference>
<reference evidence="1 2" key="1">
    <citation type="submission" date="2014-05" db="EMBL/GenBank/DDBJ databases">
        <title>Draft genome sequence of a rare smut relative, Tilletiaria anomala UBC 951.</title>
        <authorList>
            <consortium name="DOE Joint Genome Institute"/>
            <person name="Toome M."/>
            <person name="Kuo A."/>
            <person name="Henrissat B."/>
            <person name="Lipzen A."/>
            <person name="Tritt A."/>
            <person name="Yoshinaga Y."/>
            <person name="Zane M."/>
            <person name="Barry K."/>
            <person name="Grigoriev I.V."/>
            <person name="Spatafora J.W."/>
            <person name="Aimea M.C."/>
        </authorList>
    </citation>
    <scope>NUCLEOTIDE SEQUENCE [LARGE SCALE GENOMIC DNA]</scope>
    <source>
        <strain evidence="1 2">UBC 951</strain>
    </source>
</reference>
<dbReference type="EMBL" id="JMSN01000081">
    <property type="protein sequence ID" value="KDN41312.1"/>
    <property type="molecule type" value="Genomic_DNA"/>
</dbReference>
<dbReference type="Proteomes" id="UP000027361">
    <property type="component" value="Unassembled WGS sequence"/>
</dbReference>
<sequence length="225" mass="25953">MPSPLQVIVDARRSNRPVPSASAYPGSRTCLAMKGSSTRSRFLPSDSARQLAFLNIVWTGKRMSCCCRSKWSYQRQCRTARRFMPASRNRFLLCYGERAIAGCVCVGLGRRADHLSKERDRRLRPSYLRVRGFQRMHGHVKQTRPADFLQHFHESRIRYADPQPIFNFLTRTDFRQRRARVCSLRAQIGSDNLALQLHHVIGSQHRRRTIGFAPKSVQRGGRGVR</sequence>
<accession>A0A066VHW5</accession>
<dbReference type="InParanoid" id="A0A066VHW5"/>
<evidence type="ECO:0000313" key="2">
    <source>
        <dbReference type="Proteomes" id="UP000027361"/>
    </source>
</evidence>